<comment type="caution">
    <text evidence="1">The sequence shown here is derived from an EMBL/GenBank/DDBJ whole genome shotgun (WGS) entry which is preliminary data.</text>
</comment>
<proteinExistence type="predicted"/>
<gene>
    <name evidence="1" type="ORF">MGAL_10B028043</name>
</gene>
<protein>
    <submittedName>
        <fullName evidence="1">Uncharacterized protein</fullName>
    </submittedName>
</protein>
<dbReference type="AlphaFoldDB" id="A0A8B6BWW1"/>
<accession>A0A8B6BWW1</accession>
<reference evidence="1" key="1">
    <citation type="submission" date="2018-11" db="EMBL/GenBank/DDBJ databases">
        <authorList>
            <person name="Alioto T."/>
            <person name="Alioto T."/>
        </authorList>
    </citation>
    <scope>NUCLEOTIDE SEQUENCE</scope>
</reference>
<evidence type="ECO:0000313" key="1">
    <source>
        <dbReference type="EMBL" id="VDH96926.1"/>
    </source>
</evidence>
<dbReference type="Proteomes" id="UP000596742">
    <property type="component" value="Unassembled WGS sequence"/>
</dbReference>
<keyword evidence="2" id="KW-1185">Reference proteome</keyword>
<organism evidence="1 2">
    <name type="scientific">Mytilus galloprovincialis</name>
    <name type="common">Mediterranean mussel</name>
    <dbReference type="NCBI Taxonomy" id="29158"/>
    <lineage>
        <taxon>Eukaryota</taxon>
        <taxon>Metazoa</taxon>
        <taxon>Spiralia</taxon>
        <taxon>Lophotrochozoa</taxon>
        <taxon>Mollusca</taxon>
        <taxon>Bivalvia</taxon>
        <taxon>Autobranchia</taxon>
        <taxon>Pteriomorphia</taxon>
        <taxon>Mytilida</taxon>
        <taxon>Mytiloidea</taxon>
        <taxon>Mytilidae</taxon>
        <taxon>Mytilinae</taxon>
        <taxon>Mytilus</taxon>
    </lineage>
</organism>
<name>A0A8B6BWW1_MYTGA</name>
<evidence type="ECO:0000313" key="2">
    <source>
        <dbReference type="Proteomes" id="UP000596742"/>
    </source>
</evidence>
<sequence length="310" mass="35752">MKDLKHEIDSYIPYFTEEENKLQEKYNTGQNTYQNNKDTISNITDDIMKYSKKLQSQLDKQWMPAKNLIYAELLNVRNIKGELVKRKHNLEQTLTSPNASDVLAWTRDLDETMPDKNVRQFEFKPTQFKPGRIATDTLKDSFGAVCGAPYFRMVDSYETCLKSINKLVMCDNDSAFIGSYDEKLLVKITFKHRAVKVDTRVPNLSVYDMAMMNNGDLLISTQTKDLNLYTKEGVLNIFKSFPHNITLGVHVSQCDEISVGLGRSDTFVDSLKPYAYYKHNPNFDPRIEIMNLKGDTMHIIKYSDNSIYPS</sequence>
<dbReference type="EMBL" id="UYJE01000844">
    <property type="protein sequence ID" value="VDH96926.1"/>
    <property type="molecule type" value="Genomic_DNA"/>
</dbReference>